<dbReference type="GO" id="GO:0016887">
    <property type="term" value="F:ATP hydrolysis activity"/>
    <property type="evidence" value="ECO:0007669"/>
    <property type="project" value="RHEA"/>
</dbReference>
<evidence type="ECO:0000256" key="1">
    <source>
        <dbReference type="ARBA" id="ARBA00022741"/>
    </source>
</evidence>
<organism evidence="11 12">
    <name type="scientific">Deinococcus gobiensis (strain DSM 21396 / JCM 16679 / CGMCC 1.7299 / I-0)</name>
    <dbReference type="NCBI Taxonomy" id="745776"/>
    <lineage>
        <taxon>Bacteria</taxon>
        <taxon>Thermotogati</taxon>
        <taxon>Deinococcota</taxon>
        <taxon>Deinococci</taxon>
        <taxon>Deinococcales</taxon>
        <taxon>Deinococcaceae</taxon>
        <taxon>Deinococcus</taxon>
    </lineage>
</organism>
<dbReference type="EMBL" id="CP002193">
    <property type="protein sequence ID" value="AFD27284.1"/>
    <property type="molecule type" value="Genomic_DNA"/>
</dbReference>
<dbReference type="OrthoDB" id="9810135at2"/>
<dbReference type="Proteomes" id="UP000007575">
    <property type="component" value="Plasmid P2"/>
</dbReference>
<comment type="catalytic activity">
    <reaction evidence="8">
        <text>ATP + H2O = ADP + phosphate + H(+)</text>
        <dbReference type="Rhea" id="RHEA:13065"/>
        <dbReference type="ChEBI" id="CHEBI:15377"/>
        <dbReference type="ChEBI" id="CHEBI:15378"/>
        <dbReference type="ChEBI" id="CHEBI:30616"/>
        <dbReference type="ChEBI" id="CHEBI:43474"/>
        <dbReference type="ChEBI" id="CHEBI:456216"/>
        <dbReference type="EC" id="5.6.2.4"/>
    </reaction>
</comment>
<keyword evidence="12" id="KW-1185">Reference proteome</keyword>
<dbReference type="InterPro" id="IPR014016">
    <property type="entry name" value="UvrD-like_ATP-bd"/>
</dbReference>
<evidence type="ECO:0000256" key="2">
    <source>
        <dbReference type="ARBA" id="ARBA00022801"/>
    </source>
</evidence>
<dbReference type="PATRIC" id="fig|745776.4.peg.3430"/>
<dbReference type="Pfam" id="PF00580">
    <property type="entry name" value="UvrD-helicase"/>
    <property type="match status" value="1"/>
</dbReference>
<dbReference type="GO" id="GO:0003677">
    <property type="term" value="F:DNA binding"/>
    <property type="evidence" value="ECO:0007669"/>
    <property type="project" value="InterPro"/>
</dbReference>
<dbReference type="PANTHER" id="PTHR11070:SF2">
    <property type="entry name" value="ATP-DEPENDENT DNA HELICASE SRS2"/>
    <property type="match status" value="1"/>
</dbReference>
<keyword evidence="11" id="KW-0614">Plasmid</keyword>
<sequence>MTTDTSALAPVPGGHPEGMTLLFDDLEPAQRGKKMTIRAKRTPSHYQQAVLDDISAGVQAVLVSATAGSGKTSLLEMIATHLKGQALLPKGAKVGFLSYNQHIAKALRQVIPPEFDVRTVNSLGDQIIRLNLAGTKFEPEKYRQIVQGVVDGAGIASPAARRELRERLTSTVELHVGHDLGLRPDFAQWVEVMLEVDAPIMGAEDALYRFTSKVLREGLVALRDAHVRSFLDQVLAPSVFGWTLPQPYDFLLVDELQDLSRGQLNLMQAATSTHSRVVGVGDRHQSLYAFNGADTQSLPRFTALFGAVERPLSITYRCPRKHVALARHYTDAIEAAPQAQEGLLEDLSSEQFVDLVRPGDLVLCRTNAPLVEWCYRLIAERKPAMVRGRDLAKTLVAFARDAATFNGTKPCREKLQDRLPVNTPAFLAQLNAYAEVLAQKYTREAERDGKEPDMRIAALADRIQAVLLVLEKSGAQTLNDLVEAIRLLCAGDPERSIVLTTVHGAKGLEAKRVFIVEPDLLPHPKATSAQAQETERCVQFVAFTRAKEALYFVDPSESRLPLAQG</sequence>
<dbReference type="InterPro" id="IPR014017">
    <property type="entry name" value="DNA_helicase_UvrD-like_C"/>
</dbReference>
<dbReference type="Pfam" id="PF13361">
    <property type="entry name" value="UvrD_C"/>
    <property type="match status" value="1"/>
</dbReference>
<proteinExistence type="predicted"/>
<dbReference type="SUPFAM" id="SSF52540">
    <property type="entry name" value="P-loop containing nucleoside triphosphate hydrolases"/>
    <property type="match status" value="1"/>
</dbReference>
<dbReference type="Gene3D" id="1.10.486.10">
    <property type="entry name" value="PCRA, domain 4"/>
    <property type="match status" value="1"/>
</dbReference>
<feature type="domain" description="UvrD-like helicase ATP-binding" evidence="10">
    <location>
        <begin position="44"/>
        <end position="319"/>
    </location>
</feature>
<keyword evidence="2 9" id="KW-0378">Hydrolase</keyword>
<comment type="catalytic activity">
    <reaction evidence="6">
        <text>Couples ATP hydrolysis with the unwinding of duplex DNA by translocating in the 3'-5' direction.</text>
        <dbReference type="EC" id="5.6.2.4"/>
    </reaction>
</comment>
<name>H8H187_DEIGI</name>
<feature type="binding site" evidence="9">
    <location>
        <begin position="65"/>
        <end position="72"/>
    </location>
    <ligand>
        <name>ATP</name>
        <dbReference type="ChEBI" id="CHEBI:30616"/>
    </ligand>
</feature>
<accession>H8H187</accession>
<evidence type="ECO:0000259" key="10">
    <source>
        <dbReference type="PROSITE" id="PS51198"/>
    </source>
</evidence>
<dbReference type="GO" id="GO:0000725">
    <property type="term" value="P:recombinational repair"/>
    <property type="evidence" value="ECO:0007669"/>
    <property type="project" value="TreeGrafter"/>
</dbReference>
<evidence type="ECO:0000256" key="3">
    <source>
        <dbReference type="ARBA" id="ARBA00022806"/>
    </source>
</evidence>
<evidence type="ECO:0000256" key="6">
    <source>
        <dbReference type="ARBA" id="ARBA00034617"/>
    </source>
</evidence>
<evidence type="ECO:0000256" key="4">
    <source>
        <dbReference type="ARBA" id="ARBA00022840"/>
    </source>
</evidence>
<protein>
    <recommendedName>
        <fullName evidence="7">DNA 3'-5' helicase</fullName>
        <ecNumber evidence="7">5.6.2.4</ecNumber>
    </recommendedName>
</protein>
<dbReference type="GO" id="GO:0005524">
    <property type="term" value="F:ATP binding"/>
    <property type="evidence" value="ECO:0007669"/>
    <property type="project" value="UniProtKB-UniRule"/>
</dbReference>
<keyword evidence="5" id="KW-0413">Isomerase</keyword>
<dbReference type="HOGENOM" id="CLU_034823_0_0_0"/>
<dbReference type="PROSITE" id="PS51198">
    <property type="entry name" value="UVRD_HELICASE_ATP_BIND"/>
    <property type="match status" value="1"/>
</dbReference>
<dbReference type="InterPro" id="IPR027417">
    <property type="entry name" value="P-loop_NTPase"/>
</dbReference>
<geneLocation type="plasmid" evidence="11 12">
    <name>P2</name>
</geneLocation>
<dbReference type="KEGG" id="dgo:DGo_PB0015"/>
<keyword evidence="1 9" id="KW-0547">Nucleotide-binding</keyword>
<evidence type="ECO:0000313" key="12">
    <source>
        <dbReference type="Proteomes" id="UP000007575"/>
    </source>
</evidence>
<dbReference type="InterPro" id="IPR000212">
    <property type="entry name" value="DNA_helicase_UvrD/REP"/>
</dbReference>
<keyword evidence="4 9" id="KW-0067">ATP-binding</keyword>
<dbReference type="AlphaFoldDB" id="H8H187"/>
<evidence type="ECO:0000256" key="9">
    <source>
        <dbReference type="PROSITE-ProRule" id="PRU00560"/>
    </source>
</evidence>
<evidence type="ECO:0000313" key="11">
    <source>
        <dbReference type="EMBL" id="AFD27284.1"/>
    </source>
</evidence>
<keyword evidence="3 9" id="KW-0347">Helicase</keyword>
<dbReference type="PANTHER" id="PTHR11070">
    <property type="entry name" value="UVRD / RECB / PCRA DNA HELICASE FAMILY MEMBER"/>
    <property type="match status" value="1"/>
</dbReference>
<reference evidence="11 12" key="1">
    <citation type="journal article" date="2012" name="PLoS ONE">
        <title>Genome sequence and transcriptome analysis of the radioresistant bacterium Deinococcus gobiensis: insights into the extreme environmental adaptations.</title>
        <authorList>
            <person name="Yuan M."/>
            <person name="Chen M."/>
            <person name="Zhang W."/>
            <person name="Lu W."/>
            <person name="Wang J."/>
            <person name="Yang M."/>
            <person name="Zhao P."/>
            <person name="Tang R."/>
            <person name="Li X."/>
            <person name="Hao Y."/>
            <person name="Zhou Z."/>
            <person name="Zhan Y."/>
            <person name="Yu H."/>
            <person name="Teng C."/>
            <person name="Yan Y."/>
            <person name="Ping S."/>
            <person name="Wang Y."/>
            <person name="Lin M."/>
        </authorList>
    </citation>
    <scope>NUCLEOTIDE SEQUENCE [LARGE SCALE GENOMIC DNA]</scope>
    <source>
        <strain evidence="12">DSM 21396 / JCM 16679 / CGMCC 1.7299 / I-0</strain>
        <plasmid evidence="11">P2</plasmid>
    </source>
</reference>
<evidence type="ECO:0000256" key="8">
    <source>
        <dbReference type="ARBA" id="ARBA00048988"/>
    </source>
</evidence>
<gene>
    <name evidence="11" type="primary">uvrD3</name>
    <name evidence="11" type="ordered locus">DGo_PB0015</name>
</gene>
<dbReference type="GO" id="GO:0043138">
    <property type="term" value="F:3'-5' DNA helicase activity"/>
    <property type="evidence" value="ECO:0007669"/>
    <property type="project" value="UniProtKB-EC"/>
</dbReference>
<evidence type="ECO:0000256" key="7">
    <source>
        <dbReference type="ARBA" id="ARBA00034808"/>
    </source>
</evidence>
<evidence type="ECO:0000256" key="5">
    <source>
        <dbReference type="ARBA" id="ARBA00023235"/>
    </source>
</evidence>
<dbReference type="EC" id="5.6.2.4" evidence="7"/>
<dbReference type="Gene3D" id="3.40.50.300">
    <property type="entry name" value="P-loop containing nucleotide triphosphate hydrolases"/>
    <property type="match status" value="2"/>
</dbReference>